<protein>
    <submittedName>
        <fullName evidence="1">Uncharacterized protein</fullName>
    </submittedName>
</protein>
<sequence>MSVALGLNYSQLVEQLFLDISLNDVLNRTAVGTLLEPWATMYVDSVLDSRFGDAVWARYHIFGGVHDGRLDEGRITVLESIKEDAIGYRFGSPEQYFEALPFYQRTSNEDGHPDVIQIILDAASEDIPEGYGEDEEEEEL</sequence>
<evidence type="ECO:0000313" key="2">
    <source>
        <dbReference type="Proteomes" id="UP000777438"/>
    </source>
</evidence>
<name>A0A9P8W3Z5_9HYPO</name>
<dbReference type="AlphaFoldDB" id="A0A9P8W3Z5"/>
<organism evidence="1 2">
    <name type="scientific">Thelonectria olida</name>
    <dbReference type="NCBI Taxonomy" id="1576542"/>
    <lineage>
        <taxon>Eukaryota</taxon>
        <taxon>Fungi</taxon>
        <taxon>Dikarya</taxon>
        <taxon>Ascomycota</taxon>
        <taxon>Pezizomycotina</taxon>
        <taxon>Sordariomycetes</taxon>
        <taxon>Hypocreomycetidae</taxon>
        <taxon>Hypocreales</taxon>
        <taxon>Nectriaceae</taxon>
        <taxon>Thelonectria</taxon>
    </lineage>
</organism>
<evidence type="ECO:0000313" key="1">
    <source>
        <dbReference type="EMBL" id="KAH6889277.1"/>
    </source>
</evidence>
<dbReference type="EMBL" id="JAGPYM010000011">
    <property type="protein sequence ID" value="KAH6889277.1"/>
    <property type="molecule type" value="Genomic_DNA"/>
</dbReference>
<gene>
    <name evidence="1" type="ORF">B0T10DRAFT_561748</name>
</gene>
<proteinExistence type="predicted"/>
<comment type="caution">
    <text evidence="1">The sequence shown here is derived from an EMBL/GenBank/DDBJ whole genome shotgun (WGS) entry which is preliminary data.</text>
</comment>
<reference evidence="1 2" key="1">
    <citation type="journal article" date="2021" name="Nat. Commun.">
        <title>Genetic determinants of endophytism in the Arabidopsis root mycobiome.</title>
        <authorList>
            <person name="Mesny F."/>
            <person name="Miyauchi S."/>
            <person name="Thiergart T."/>
            <person name="Pickel B."/>
            <person name="Atanasova L."/>
            <person name="Karlsson M."/>
            <person name="Huettel B."/>
            <person name="Barry K.W."/>
            <person name="Haridas S."/>
            <person name="Chen C."/>
            <person name="Bauer D."/>
            <person name="Andreopoulos W."/>
            <person name="Pangilinan J."/>
            <person name="LaButti K."/>
            <person name="Riley R."/>
            <person name="Lipzen A."/>
            <person name="Clum A."/>
            <person name="Drula E."/>
            <person name="Henrissat B."/>
            <person name="Kohler A."/>
            <person name="Grigoriev I.V."/>
            <person name="Martin F.M."/>
            <person name="Hacquard S."/>
        </authorList>
    </citation>
    <scope>NUCLEOTIDE SEQUENCE [LARGE SCALE GENOMIC DNA]</scope>
    <source>
        <strain evidence="1 2">MPI-CAGE-CH-0241</strain>
    </source>
</reference>
<dbReference type="OrthoDB" id="5100247at2759"/>
<dbReference type="Proteomes" id="UP000777438">
    <property type="component" value="Unassembled WGS sequence"/>
</dbReference>
<accession>A0A9P8W3Z5</accession>
<keyword evidence="2" id="KW-1185">Reference proteome</keyword>